<dbReference type="Pfam" id="PF00551">
    <property type="entry name" value="Formyl_trans_N"/>
    <property type="match status" value="1"/>
</dbReference>
<evidence type="ECO:0000313" key="7">
    <source>
        <dbReference type="EMBL" id="MCW0481226.1"/>
    </source>
</evidence>
<feature type="active site" evidence="3">
    <location>
        <position position="238"/>
    </location>
</feature>
<dbReference type="CDD" id="cd08648">
    <property type="entry name" value="FMT_core_Formyl-FH4-Hydrolase_C"/>
    <property type="match status" value="1"/>
</dbReference>
<comment type="catalytic activity">
    <reaction evidence="3">
        <text>(6R)-10-formyltetrahydrofolate + H2O = (6S)-5,6,7,8-tetrahydrofolate + formate + H(+)</text>
        <dbReference type="Rhea" id="RHEA:19833"/>
        <dbReference type="ChEBI" id="CHEBI:15377"/>
        <dbReference type="ChEBI" id="CHEBI:15378"/>
        <dbReference type="ChEBI" id="CHEBI:15740"/>
        <dbReference type="ChEBI" id="CHEBI:57453"/>
        <dbReference type="ChEBI" id="CHEBI:195366"/>
        <dbReference type="EC" id="3.5.1.10"/>
    </reaction>
</comment>
<dbReference type="InterPro" id="IPR004810">
    <property type="entry name" value="PurU"/>
</dbReference>
<dbReference type="InterPro" id="IPR002912">
    <property type="entry name" value="ACT_dom"/>
</dbReference>
<dbReference type="Gene3D" id="3.30.70.260">
    <property type="match status" value="1"/>
</dbReference>
<dbReference type="InterPro" id="IPR045865">
    <property type="entry name" value="ACT-like_dom_sf"/>
</dbReference>
<dbReference type="SUPFAM" id="SSF53328">
    <property type="entry name" value="Formyltransferase"/>
    <property type="match status" value="1"/>
</dbReference>
<protein>
    <recommendedName>
        <fullName evidence="3 4">Formyltetrahydrofolate deformylase</fullName>
        <ecNumber evidence="3 4">3.5.1.10</ecNumber>
    </recommendedName>
    <alternativeName>
        <fullName evidence="3">Formyl-FH(4) hydrolase</fullName>
    </alternativeName>
</protein>
<feature type="domain" description="Formyl transferase N-terminal" evidence="5">
    <location>
        <begin position="99"/>
        <end position="275"/>
    </location>
</feature>
<evidence type="ECO:0000256" key="2">
    <source>
        <dbReference type="ARBA" id="ARBA00022801"/>
    </source>
</evidence>
<dbReference type="NCBIfam" id="NF004684">
    <property type="entry name" value="PRK06027.1"/>
    <property type="match status" value="1"/>
</dbReference>
<evidence type="ECO:0000256" key="1">
    <source>
        <dbReference type="ARBA" id="ARBA00022563"/>
    </source>
</evidence>
<dbReference type="InterPro" id="IPR036477">
    <property type="entry name" value="Formyl_transf_N_sf"/>
</dbReference>
<dbReference type="HAMAP" id="MF_01927">
    <property type="entry name" value="PurU"/>
    <property type="match status" value="1"/>
</dbReference>
<dbReference type="PRINTS" id="PR01575">
    <property type="entry name" value="FFH4HYDRLASE"/>
</dbReference>
<evidence type="ECO:0000256" key="3">
    <source>
        <dbReference type="HAMAP-Rule" id="MF_01927"/>
    </source>
</evidence>
<dbReference type="SUPFAM" id="SSF55021">
    <property type="entry name" value="ACT-like"/>
    <property type="match status" value="1"/>
</dbReference>
<name>A0AA41Y488_9BACT</name>
<dbReference type="GO" id="GO:0006730">
    <property type="term" value="P:one-carbon metabolic process"/>
    <property type="evidence" value="ECO:0007669"/>
    <property type="project" value="UniProtKB-KW"/>
</dbReference>
<dbReference type="InterPro" id="IPR044074">
    <property type="entry name" value="PurU_ACT"/>
</dbReference>
<keyword evidence="8" id="KW-1185">Reference proteome</keyword>
<dbReference type="PANTHER" id="PTHR42706:SF1">
    <property type="entry name" value="FORMYLTETRAHYDROFOLATE DEFORMYLASE 2, MITOCHONDRIAL"/>
    <property type="match status" value="1"/>
</dbReference>
<comment type="pathway">
    <text evidence="3">Purine metabolism; IMP biosynthesis via de novo pathway; formate from 10-formyl-5,6,7,8-tetrahydrofolate: step 1/1.</text>
</comment>
<dbReference type="Pfam" id="PF01842">
    <property type="entry name" value="ACT"/>
    <property type="match status" value="1"/>
</dbReference>
<dbReference type="AlphaFoldDB" id="A0AA41Y488"/>
<keyword evidence="2 3" id="KW-0378">Hydrolase</keyword>
<dbReference type="GO" id="GO:0008864">
    <property type="term" value="F:formyltetrahydrofolate deformylase activity"/>
    <property type="evidence" value="ECO:0007669"/>
    <property type="project" value="UniProtKB-UniRule"/>
</dbReference>
<organism evidence="7 8">
    <name type="scientific">Gaoshiqia sediminis</name>
    <dbReference type="NCBI Taxonomy" id="2986998"/>
    <lineage>
        <taxon>Bacteria</taxon>
        <taxon>Pseudomonadati</taxon>
        <taxon>Bacteroidota</taxon>
        <taxon>Bacteroidia</taxon>
        <taxon>Marinilabiliales</taxon>
        <taxon>Prolixibacteraceae</taxon>
        <taxon>Gaoshiqia</taxon>
    </lineage>
</organism>
<dbReference type="Proteomes" id="UP001163821">
    <property type="component" value="Unassembled WGS sequence"/>
</dbReference>
<evidence type="ECO:0000256" key="4">
    <source>
        <dbReference type="NCBIfam" id="TIGR00655"/>
    </source>
</evidence>
<sequence length="294" mass="33909">MKSIKPLREKKNTAILLIHCPDRQGILATVTEFLNKNNGNIIYLDQYVDRAQKVFYMRAEWELEGFAIPAAKIGEYFDTLIASKLEMNWRLYFSEDIPRMAIFVSKMSHCLFDILSRYTAGEWDVEIPVIVSNHEDMRPVAERFGIEFHYFPVTTENKEEQEAAELELLKQHKIDFIVLARYMQILSKDFVAHYPNKVINIHHSFLPAFAGAKPYHAAHERGVKLIGATSHYVTSDLDAGPIIEQGVTQCSHVDTVKSLIRKGRDLEKIVLSNAVFKHLQRKVLVYKNRTVVFN</sequence>
<dbReference type="PIRSF" id="PIRSF036480">
    <property type="entry name" value="FormyFH4_hydr"/>
    <property type="match status" value="1"/>
</dbReference>
<dbReference type="GO" id="GO:0006189">
    <property type="term" value="P:'de novo' IMP biosynthetic process"/>
    <property type="evidence" value="ECO:0007669"/>
    <property type="project" value="UniProtKB-UniRule"/>
</dbReference>
<proteinExistence type="inferred from homology"/>
<comment type="caution">
    <text evidence="7">The sequence shown here is derived from an EMBL/GenBank/DDBJ whole genome shotgun (WGS) entry which is preliminary data.</text>
</comment>
<feature type="domain" description="ACT" evidence="6">
    <location>
        <begin position="15"/>
        <end position="54"/>
    </location>
</feature>
<evidence type="ECO:0000313" key="8">
    <source>
        <dbReference type="Proteomes" id="UP001163821"/>
    </source>
</evidence>
<dbReference type="RefSeq" id="WP_282589831.1">
    <property type="nucleotide sequence ID" value="NZ_JAPAAF010000001.1"/>
</dbReference>
<dbReference type="CDD" id="cd04875">
    <property type="entry name" value="ACT_F4HF-DF"/>
    <property type="match status" value="1"/>
</dbReference>
<dbReference type="InterPro" id="IPR002376">
    <property type="entry name" value="Formyl_transf_N"/>
</dbReference>
<dbReference type="EC" id="3.5.1.10" evidence="3 4"/>
<accession>A0AA41Y488</accession>
<keyword evidence="3" id="KW-0658">Purine biosynthesis</keyword>
<comment type="function">
    <text evidence="3">Catalyzes the hydrolysis of 10-formyltetrahydrofolate (formyl-FH4) to formate and tetrahydrofolate (FH4).</text>
</comment>
<evidence type="ECO:0000259" key="6">
    <source>
        <dbReference type="Pfam" id="PF01842"/>
    </source>
</evidence>
<dbReference type="PANTHER" id="PTHR42706">
    <property type="entry name" value="FORMYLTETRAHYDROFOLATE DEFORMYLASE"/>
    <property type="match status" value="1"/>
</dbReference>
<dbReference type="InterPro" id="IPR041729">
    <property type="entry name" value="Formyl-FH4-Hydrolase_C"/>
</dbReference>
<gene>
    <name evidence="3 7" type="primary">purU</name>
    <name evidence="7" type="ORF">N2K84_00690</name>
</gene>
<dbReference type="NCBIfam" id="TIGR00655">
    <property type="entry name" value="PurU"/>
    <property type="match status" value="1"/>
</dbReference>
<keyword evidence="1 3" id="KW-0554">One-carbon metabolism</keyword>
<comment type="similarity">
    <text evidence="3">Belongs to the PurU family.</text>
</comment>
<evidence type="ECO:0000259" key="5">
    <source>
        <dbReference type="Pfam" id="PF00551"/>
    </source>
</evidence>
<dbReference type="EMBL" id="JAPAAF010000001">
    <property type="protein sequence ID" value="MCW0481226.1"/>
    <property type="molecule type" value="Genomic_DNA"/>
</dbReference>
<dbReference type="Gene3D" id="3.40.50.170">
    <property type="entry name" value="Formyl transferase, N-terminal domain"/>
    <property type="match status" value="1"/>
</dbReference>
<reference evidence="7" key="1">
    <citation type="submission" date="2022-10" db="EMBL/GenBank/DDBJ databases">
        <title>Gaoshiqiia sediminis gen. nov., sp. nov., isolated from coastal sediment.</title>
        <authorList>
            <person name="Yu W.X."/>
            <person name="Mu D.S."/>
            <person name="Du J.Z."/>
            <person name="Liang Y.Q."/>
        </authorList>
    </citation>
    <scope>NUCLEOTIDE SEQUENCE</scope>
    <source>
        <strain evidence="7">A06</strain>
    </source>
</reference>